<dbReference type="Gramene" id="TVU38457">
    <property type="protein sequence ID" value="TVU38457"/>
    <property type="gene ID" value="EJB05_11828"/>
</dbReference>
<sequence length="148" mass="16544">MVIVPFDATRNLGLIRKMFYRLPGFSARTIPSNAADLEAQWKLSSSQIMSTTSLRCSSRTVFTTNLHDISGCSLRITGVIEHAQQVDLGHGYHRHRRNKDGRFCSNQLNGQATRLMSGSLQDSSMNTEETDSSFVTYMYGCDALMINV</sequence>
<reference evidence="1 2" key="1">
    <citation type="journal article" date="2019" name="Sci. Rep.">
        <title>A high-quality genome of Eragrostis curvula grass provides insights into Poaceae evolution and supports new strategies to enhance forage quality.</title>
        <authorList>
            <person name="Carballo J."/>
            <person name="Santos B.A.C.M."/>
            <person name="Zappacosta D."/>
            <person name="Garbus I."/>
            <person name="Selva J.P."/>
            <person name="Gallo C.A."/>
            <person name="Diaz A."/>
            <person name="Albertini E."/>
            <person name="Caccamo M."/>
            <person name="Echenique V."/>
        </authorList>
    </citation>
    <scope>NUCLEOTIDE SEQUENCE [LARGE SCALE GENOMIC DNA]</scope>
    <source>
        <strain evidence="2">cv. Victoria</strain>
        <tissue evidence="1">Leaf</tissue>
    </source>
</reference>
<organism evidence="1 2">
    <name type="scientific">Eragrostis curvula</name>
    <name type="common">weeping love grass</name>
    <dbReference type="NCBI Taxonomy" id="38414"/>
    <lineage>
        <taxon>Eukaryota</taxon>
        <taxon>Viridiplantae</taxon>
        <taxon>Streptophyta</taxon>
        <taxon>Embryophyta</taxon>
        <taxon>Tracheophyta</taxon>
        <taxon>Spermatophyta</taxon>
        <taxon>Magnoliopsida</taxon>
        <taxon>Liliopsida</taxon>
        <taxon>Poales</taxon>
        <taxon>Poaceae</taxon>
        <taxon>PACMAD clade</taxon>
        <taxon>Chloridoideae</taxon>
        <taxon>Eragrostideae</taxon>
        <taxon>Eragrostidinae</taxon>
        <taxon>Eragrostis</taxon>
    </lineage>
</organism>
<protein>
    <submittedName>
        <fullName evidence="1">Uncharacterized protein</fullName>
    </submittedName>
</protein>
<proteinExistence type="predicted"/>
<gene>
    <name evidence="1" type="ORF">EJB05_11828</name>
</gene>
<feature type="non-terminal residue" evidence="1">
    <location>
        <position position="1"/>
    </location>
</feature>
<comment type="caution">
    <text evidence="1">The sequence shown here is derived from an EMBL/GenBank/DDBJ whole genome shotgun (WGS) entry which is preliminary data.</text>
</comment>
<dbReference type="Proteomes" id="UP000324897">
    <property type="component" value="Chromosome 4"/>
</dbReference>
<accession>A0A5J9VSC8</accession>
<evidence type="ECO:0000313" key="1">
    <source>
        <dbReference type="EMBL" id="TVU38457.1"/>
    </source>
</evidence>
<name>A0A5J9VSC8_9POAL</name>
<dbReference type="OrthoDB" id="1555531at2759"/>
<dbReference type="EMBL" id="RWGY01000007">
    <property type="protein sequence ID" value="TVU38457.1"/>
    <property type="molecule type" value="Genomic_DNA"/>
</dbReference>
<dbReference type="AlphaFoldDB" id="A0A5J9VSC8"/>
<evidence type="ECO:0000313" key="2">
    <source>
        <dbReference type="Proteomes" id="UP000324897"/>
    </source>
</evidence>
<keyword evidence="2" id="KW-1185">Reference proteome</keyword>